<dbReference type="PIRSF" id="PIRSF017082">
    <property type="entry name" value="YflP"/>
    <property type="match status" value="1"/>
</dbReference>
<feature type="signal peptide" evidence="2">
    <location>
        <begin position="1"/>
        <end position="22"/>
    </location>
</feature>
<dbReference type="eggNOG" id="COG3181">
    <property type="taxonomic scope" value="Bacteria"/>
</dbReference>
<dbReference type="PATRIC" id="fig|762376.5.peg.3900"/>
<dbReference type="AlphaFoldDB" id="E3HR71"/>
<keyword evidence="3" id="KW-0675">Receptor</keyword>
<evidence type="ECO:0000313" key="3">
    <source>
        <dbReference type="EMBL" id="ADP17205.1"/>
    </source>
</evidence>
<feature type="chain" id="PRO_5003170510" evidence="2">
    <location>
        <begin position="23"/>
        <end position="325"/>
    </location>
</feature>
<dbReference type="EMBL" id="CP002287">
    <property type="protein sequence ID" value="ADP17205.1"/>
    <property type="molecule type" value="Genomic_DNA"/>
</dbReference>
<dbReference type="RefSeq" id="WP_013394519.1">
    <property type="nucleotide sequence ID" value="NC_014640.1"/>
</dbReference>
<dbReference type="HOGENOM" id="CLU_045683_0_0_4"/>
<reference evidence="3 4" key="1">
    <citation type="journal article" date="2011" name="J. Bacteriol.">
        <title>Complete genome sequence of the haloaromatic acid-degrading bacterium Achromobacter xylosoxidans A8.</title>
        <authorList>
            <person name="Strnad H."/>
            <person name="Ridl J."/>
            <person name="Paces J."/>
            <person name="Kolar M."/>
            <person name="Vlcek C."/>
            <person name="Paces V."/>
        </authorList>
    </citation>
    <scope>NUCLEOTIDE SEQUENCE [LARGE SCALE GENOMIC DNA]</scope>
    <source>
        <strain evidence="3 4">A8</strain>
    </source>
</reference>
<dbReference type="InterPro" id="IPR005064">
    <property type="entry name" value="BUG"/>
</dbReference>
<evidence type="ECO:0000256" key="1">
    <source>
        <dbReference type="ARBA" id="ARBA00006987"/>
    </source>
</evidence>
<dbReference type="InterPro" id="IPR042100">
    <property type="entry name" value="Bug_dom1"/>
</dbReference>
<name>E3HR71_ACHXA</name>
<dbReference type="KEGG" id="axy:AXYL_03885"/>
<gene>
    <name evidence="3" type="ordered locus">AXYL_03885</name>
</gene>
<dbReference type="Gene3D" id="3.40.190.10">
    <property type="entry name" value="Periplasmic binding protein-like II"/>
    <property type="match status" value="1"/>
</dbReference>
<keyword evidence="2" id="KW-0732">Signal</keyword>
<dbReference type="Proteomes" id="UP000006876">
    <property type="component" value="Chromosome"/>
</dbReference>
<organism evidence="3 4">
    <name type="scientific">Achromobacter xylosoxidans (strain A8)</name>
    <dbReference type="NCBI Taxonomy" id="762376"/>
    <lineage>
        <taxon>Bacteria</taxon>
        <taxon>Pseudomonadati</taxon>
        <taxon>Pseudomonadota</taxon>
        <taxon>Betaproteobacteria</taxon>
        <taxon>Burkholderiales</taxon>
        <taxon>Alcaligenaceae</taxon>
        <taxon>Achromobacter</taxon>
    </lineage>
</organism>
<protein>
    <submittedName>
        <fullName evidence="3">Extra-cytoplasmic solute receptor family protein 90</fullName>
    </submittedName>
</protein>
<dbReference type="PANTHER" id="PTHR42928">
    <property type="entry name" value="TRICARBOXYLATE-BINDING PROTEIN"/>
    <property type="match status" value="1"/>
</dbReference>
<dbReference type="Pfam" id="PF03401">
    <property type="entry name" value="TctC"/>
    <property type="match status" value="1"/>
</dbReference>
<dbReference type="PROSITE" id="PS51257">
    <property type="entry name" value="PROKAR_LIPOPROTEIN"/>
    <property type="match status" value="1"/>
</dbReference>
<evidence type="ECO:0000313" key="4">
    <source>
        <dbReference type="Proteomes" id="UP000006876"/>
    </source>
</evidence>
<dbReference type="OrthoDB" id="8839924at2"/>
<evidence type="ECO:0000256" key="2">
    <source>
        <dbReference type="SAM" id="SignalP"/>
    </source>
</evidence>
<sequence>MKKILGIATLAALQACFTPAAAQGADSWPNRPVRIIHGFAPAGPIDNFARLLAAQFNDRFGEPAIVEGKPGAGGTIAARFVARSPSDGYILYLMASGHASAPGLYKSLGYDPIKDFTMISVVAQSPYAVIANPAAGYGSMRELIDAARQQPEKIDYGSGGIGSGMHLAATLLQARTGVRLNHVAYKGGGAPALAVIGGEVPVIMTALAGMSTYIAEGKVKPLAVTTAQRFAQYPDVPTLSETVAPGFDVTAWYALAGPKDLPPAIVAKLNDMVRDTLQRQDIIESLRLQAAEPAASSPAVAQELLASEVARWQKVVREEGLADMN</sequence>
<proteinExistence type="inferred from homology"/>
<comment type="similarity">
    <text evidence="1">Belongs to the UPF0065 (bug) family.</text>
</comment>
<dbReference type="STRING" id="762376.AXYL_03885"/>
<dbReference type="Gene3D" id="3.40.190.150">
    <property type="entry name" value="Bordetella uptake gene, domain 1"/>
    <property type="match status" value="1"/>
</dbReference>
<dbReference type="PANTHER" id="PTHR42928:SF5">
    <property type="entry name" value="BLR1237 PROTEIN"/>
    <property type="match status" value="1"/>
</dbReference>
<dbReference type="SUPFAM" id="SSF53850">
    <property type="entry name" value="Periplasmic binding protein-like II"/>
    <property type="match status" value="1"/>
</dbReference>
<accession>E3HR71</accession>